<dbReference type="GO" id="GO:0005737">
    <property type="term" value="C:cytoplasm"/>
    <property type="evidence" value="ECO:0007669"/>
    <property type="project" value="UniProtKB-SubCell"/>
</dbReference>
<dbReference type="PRINTS" id="PR01438">
    <property type="entry name" value="UNVRSLSTRESS"/>
</dbReference>
<dbReference type="PANTHER" id="PTHR46268">
    <property type="entry name" value="STRESS RESPONSE PROTEIN NHAX"/>
    <property type="match status" value="1"/>
</dbReference>
<dbReference type="SUPFAM" id="SSF52402">
    <property type="entry name" value="Adenine nucleotide alpha hydrolases-like"/>
    <property type="match status" value="1"/>
</dbReference>
<dbReference type="KEGG" id="mros:EHO51_20235"/>
<evidence type="ECO:0000259" key="3">
    <source>
        <dbReference type="Pfam" id="PF00582"/>
    </source>
</evidence>
<dbReference type="AlphaFoldDB" id="A0A3G8MDB1"/>
<accession>A0A3G8MDB1</accession>
<feature type="domain" description="UspA" evidence="3">
    <location>
        <begin position="1"/>
        <end position="140"/>
    </location>
</feature>
<dbReference type="Proteomes" id="UP000273982">
    <property type="component" value="Plasmid pGW6_2"/>
</dbReference>
<geneLocation type="plasmid" evidence="6">
    <name>pgw6_2</name>
</geneLocation>
<name>A0A3G8MDB1_9HYPH</name>
<evidence type="ECO:0000313" key="5">
    <source>
        <dbReference type="EMBL" id="QGM96037.1"/>
    </source>
</evidence>
<keyword evidence="2" id="KW-0963">Cytoplasm</keyword>
<keyword evidence="4" id="KW-0614">Plasmid</keyword>
<dbReference type="PIRSF" id="PIRSF006276">
    <property type="entry name" value="UspA"/>
    <property type="match status" value="1"/>
</dbReference>
<dbReference type="InterPro" id="IPR006016">
    <property type="entry name" value="UspA"/>
</dbReference>
<dbReference type="PANTHER" id="PTHR46268:SF6">
    <property type="entry name" value="UNIVERSAL STRESS PROTEIN UP12"/>
    <property type="match status" value="1"/>
</dbReference>
<sequence>MFKNILVAIDLTESEMTKQAIDKAAALARAFNSELRLVNVQTLIPIAFLDYVKGNFDKDIRQGLEKEIAALAASIDHPTGRISTVVLFGPVYQKVLAEAEEWGAEVIVVGSHRPGMDRFLIGSNAGAIVHHAKCSVLVVRQ</sequence>
<geneLocation type="plasmid" evidence="5 7">
    <name>unnamed2</name>
</geneLocation>
<dbReference type="RefSeq" id="WP_109026984.1">
    <property type="nucleotide sequence ID" value="NZ_CP034088.1"/>
</dbReference>
<dbReference type="Proteomes" id="UP000424673">
    <property type="component" value="Plasmid unnamed2"/>
</dbReference>
<dbReference type="EMBL" id="CP034088">
    <property type="protein sequence ID" value="AZG79155.1"/>
    <property type="molecule type" value="Genomic_DNA"/>
</dbReference>
<evidence type="ECO:0000313" key="6">
    <source>
        <dbReference type="Proteomes" id="UP000273982"/>
    </source>
</evidence>
<dbReference type="EMBL" id="CP044330">
    <property type="protein sequence ID" value="QGM96037.1"/>
    <property type="molecule type" value="Genomic_DNA"/>
</dbReference>
<proteinExistence type="inferred from homology"/>
<dbReference type="CDD" id="cd00293">
    <property type="entry name" value="USP-like"/>
    <property type="match status" value="1"/>
</dbReference>
<comment type="similarity">
    <text evidence="1 2">Belongs to the universal stress protein A family.</text>
</comment>
<reference evidence="5 7" key="2">
    <citation type="journal article" date="2021" name="AMB Express">
        <title>Isolation and characterisation of Methylocystis spp. for poly-3-hydroxybutyrate production using waste methane feedstocks.</title>
        <authorList>
            <person name="Rumah B.L."/>
            <person name="Stead C.E."/>
            <person name="Claxton Stevens B.H."/>
            <person name="Minton N.P."/>
            <person name="Grosse-Honebrink A."/>
            <person name="Zhang Y."/>
        </authorList>
    </citation>
    <scope>NUCLEOTIDE SEQUENCE [LARGE SCALE GENOMIC DNA]</scope>
    <source>
        <strain evidence="5 7">BRCS1</strain>
        <plasmid evidence="5 7">unnamed2</plasmid>
    </source>
</reference>
<evidence type="ECO:0000256" key="1">
    <source>
        <dbReference type="ARBA" id="ARBA00008791"/>
    </source>
</evidence>
<dbReference type="Pfam" id="PF00582">
    <property type="entry name" value="Usp"/>
    <property type="match status" value="1"/>
</dbReference>
<dbReference type="InterPro" id="IPR014729">
    <property type="entry name" value="Rossmann-like_a/b/a_fold"/>
</dbReference>
<protein>
    <recommendedName>
        <fullName evidence="2">Universal stress protein</fullName>
    </recommendedName>
</protein>
<organism evidence="4 6">
    <name type="scientific">Methylocystis rosea</name>
    <dbReference type="NCBI Taxonomy" id="173366"/>
    <lineage>
        <taxon>Bacteria</taxon>
        <taxon>Pseudomonadati</taxon>
        <taxon>Pseudomonadota</taxon>
        <taxon>Alphaproteobacteria</taxon>
        <taxon>Hyphomicrobiales</taxon>
        <taxon>Methylocystaceae</taxon>
        <taxon>Methylocystis</taxon>
    </lineage>
</organism>
<geneLocation type="plasmid" evidence="4">
    <name>pGW6_2</name>
</geneLocation>
<evidence type="ECO:0000256" key="2">
    <source>
        <dbReference type="PIRNR" id="PIRNR006276"/>
    </source>
</evidence>
<dbReference type="InterPro" id="IPR006015">
    <property type="entry name" value="Universal_stress_UspA"/>
</dbReference>
<evidence type="ECO:0000313" key="4">
    <source>
        <dbReference type="EMBL" id="AZG79155.1"/>
    </source>
</evidence>
<gene>
    <name evidence="4" type="ORF">EHO51_20235</name>
    <name evidence="5" type="ORF">F7D13_18315</name>
</gene>
<keyword evidence="7" id="KW-1185">Reference proteome</keyword>
<evidence type="ECO:0000313" key="7">
    <source>
        <dbReference type="Proteomes" id="UP000424673"/>
    </source>
</evidence>
<reference evidence="4 6" key="1">
    <citation type="submission" date="2018-11" db="EMBL/GenBank/DDBJ databases">
        <title>Genome squencing of methanotrophic bacteria isolated from alkaline groundwater in Korea.</title>
        <authorList>
            <person name="Nguyen L.N."/>
        </authorList>
    </citation>
    <scope>NUCLEOTIDE SEQUENCE [LARGE SCALE GENOMIC DNA]</scope>
    <source>
        <strain evidence="4 6">GW6</strain>
        <plasmid evidence="4">pGW6_2</plasmid>
        <plasmid evidence="6">pgw6_2</plasmid>
    </source>
</reference>
<dbReference type="Gene3D" id="3.40.50.620">
    <property type="entry name" value="HUPs"/>
    <property type="match status" value="1"/>
</dbReference>
<comment type="subcellular location">
    <subcellularLocation>
        <location evidence="2">Cytoplasm</location>
    </subcellularLocation>
</comment>